<dbReference type="Pfam" id="PF00535">
    <property type="entry name" value="Glycos_transf_2"/>
    <property type="match status" value="1"/>
</dbReference>
<dbReference type="GO" id="GO:0016740">
    <property type="term" value="F:transferase activity"/>
    <property type="evidence" value="ECO:0007669"/>
    <property type="project" value="UniProtKB-KW"/>
</dbReference>
<dbReference type="KEGG" id="mif:Metin_1233"/>
<dbReference type="CAZy" id="GT2">
    <property type="family name" value="Glycosyltransferase Family 2"/>
</dbReference>
<dbReference type="InterPro" id="IPR001173">
    <property type="entry name" value="Glyco_trans_2-like"/>
</dbReference>
<gene>
    <name evidence="2" type="ordered locus">Metin_1233</name>
</gene>
<dbReference type="SUPFAM" id="SSF53448">
    <property type="entry name" value="Nucleotide-diphospho-sugar transferases"/>
    <property type="match status" value="1"/>
</dbReference>
<dbReference type="Gene3D" id="3.90.550.10">
    <property type="entry name" value="Spore Coat Polysaccharide Biosynthesis Protein SpsA, Chain A"/>
    <property type="match status" value="1"/>
</dbReference>
<evidence type="ECO:0000259" key="1">
    <source>
        <dbReference type="Pfam" id="PF00535"/>
    </source>
</evidence>
<dbReference type="PANTHER" id="PTHR48090">
    <property type="entry name" value="UNDECAPRENYL-PHOSPHATE 4-DEOXY-4-FORMAMIDO-L-ARABINOSE TRANSFERASE-RELATED"/>
    <property type="match status" value="1"/>
</dbReference>
<protein>
    <submittedName>
        <fullName evidence="2">Glycosyl transferase family 2</fullName>
    </submittedName>
</protein>
<dbReference type="Proteomes" id="UP000002061">
    <property type="component" value="Chromosome"/>
</dbReference>
<dbReference type="eggNOG" id="arCOG00895">
    <property type="taxonomic scope" value="Archaea"/>
</dbReference>
<name>D5VTI3_METIM</name>
<evidence type="ECO:0000313" key="2">
    <source>
        <dbReference type="EMBL" id="ADG13886.1"/>
    </source>
</evidence>
<evidence type="ECO:0000313" key="3">
    <source>
        <dbReference type="Proteomes" id="UP000002061"/>
    </source>
</evidence>
<keyword evidence="3" id="KW-1185">Reference proteome</keyword>
<feature type="domain" description="Glycosyltransferase 2-like" evidence="1">
    <location>
        <begin position="5"/>
        <end position="130"/>
    </location>
</feature>
<dbReference type="CDD" id="cd04179">
    <property type="entry name" value="DPM_DPG-synthase_like"/>
    <property type="match status" value="1"/>
</dbReference>
<accession>D5VTI3</accession>
<dbReference type="STRING" id="573063.Metin_1233"/>
<reference evidence="2" key="1">
    <citation type="submission" date="2010-04" db="EMBL/GenBank/DDBJ databases">
        <title>Complete sequence of Methanocaldococcus infernus ME.</title>
        <authorList>
            <consortium name="US DOE Joint Genome Institute"/>
            <person name="Lucas S."/>
            <person name="Copeland A."/>
            <person name="Lapidus A."/>
            <person name="Cheng J.-F."/>
            <person name="Bruce D."/>
            <person name="Goodwin L."/>
            <person name="Pitluck S."/>
            <person name="Munk A.C."/>
            <person name="Detter J.C."/>
            <person name="Han C."/>
            <person name="Tapia R."/>
            <person name="Land M."/>
            <person name="Hauser L."/>
            <person name="Kyrpides N."/>
            <person name="Mikhailova N."/>
            <person name="Sieprawska-Lupa M."/>
            <person name="Whitman W.B."/>
            <person name="Woyke T."/>
        </authorList>
    </citation>
    <scope>NUCLEOTIDE SEQUENCE [LARGE SCALE GENOMIC DNA]</scope>
    <source>
        <strain evidence="2">ME</strain>
    </source>
</reference>
<proteinExistence type="predicted"/>
<dbReference type="InterPro" id="IPR050256">
    <property type="entry name" value="Glycosyltransferase_2"/>
</dbReference>
<keyword evidence="2" id="KW-0808">Transferase</keyword>
<organism evidence="2 3">
    <name type="scientific">Methanocaldococcus infernus (strain DSM 11812 / JCM 15783 / ME)</name>
    <dbReference type="NCBI Taxonomy" id="573063"/>
    <lineage>
        <taxon>Archaea</taxon>
        <taxon>Methanobacteriati</taxon>
        <taxon>Methanobacteriota</taxon>
        <taxon>Methanomada group</taxon>
        <taxon>Methanococci</taxon>
        <taxon>Methanococcales</taxon>
        <taxon>Methanocaldococcaceae</taxon>
        <taxon>Methanocaldococcus</taxon>
    </lineage>
</organism>
<dbReference type="HOGENOM" id="CLU_033536_7_4_2"/>
<dbReference type="InterPro" id="IPR029044">
    <property type="entry name" value="Nucleotide-diphossugar_trans"/>
</dbReference>
<dbReference type="AlphaFoldDB" id="D5VTI3"/>
<sequence>MIVAVVPAYNEEKNIEKVLKELDEIKIDAIVVDDGSEDRTSEKVKNFKPKNIKIFLIRNNKNLGKAKALELGTKEALRLGYKYIAYIDGDYQLKPRDILKLYKLLKEREADAVFGVRKFDNIPFPRKITNFLANLLVSFAILVHTKRFYFLRDVQCGLRLIKADLLKDIYFGKDYSVEHIVAIQLIKKGAKILEEEIDVEYHEDAVSYLNSKKVLDVIKEVLNFIF</sequence>
<dbReference type="EMBL" id="CP002009">
    <property type="protein sequence ID" value="ADG13886.1"/>
    <property type="molecule type" value="Genomic_DNA"/>
</dbReference>